<comment type="subcellular location">
    <subcellularLocation>
        <location evidence="1">Cell membrane</location>
        <topology evidence="1">Multi-pass membrane protein</topology>
    </subcellularLocation>
</comment>
<dbReference type="Pfam" id="PF00892">
    <property type="entry name" value="EamA"/>
    <property type="match status" value="1"/>
</dbReference>
<evidence type="ECO:0000256" key="6">
    <source>
        <dbReference type="ARBA" id="ARBA00022989"/>
    </source>
</evidence>
<evidence type="ECO:0000256" key="2">
    <source>
        <dbReference type="ARBA" id="ARBA00007362"/>
    </source>
</evidence>
<keyword evidence="6 8" id="KW-1133">Transmembrane helix</keyword>
<evidence type="ECO:0000256" key="1">
    <source>
        <dbReference type="ARBA" id="ARBA00004651"/>
    </source>
</evidence>
<dbReference type="NCBIfam" id="TIGR00688">
    <property type="entry name" value="rarD"/>
    <property type="match status" value="1"/>
</dbReference>
<gene>
    <name evidence="10" type="ORF">JZ00_21410</name>
</gene>
<feature type="transmembrane region" description="Helical" evidence="8">
    <location>
        <begin position="242"/>
        <end position="265"/>
    </location>
</feature>
<protein>
    <recommendedName>
        <fullName evidence="9">EamA domain-containing protein</fullName>
    </recommendedName>
</protein>
<keyword evidence="3" id="KW-0813">Transport</keyword>
<dbReference type="AlphaFoldDB" id="A0A0B1YVA0"/>
<dbReference type="RefSeq" id="WP_039593213.1">
    <property type="nucleotide sequence ID" value="NZ_CP142104.1"/>
</dbReference>
<comment type="similarity">
    <text evidence="2">Belongs to the EamA transporter family.</text>
</comment>
<comment type="caution">
    <text evidence="10">The sequence shown here is derived from an EMBL/GenBank/DDBJ whole genome shotgun (WGS) entry which is preliminary data.</text>
</comment>
<evidence type="ECO:0000256" key="3">
    <source>
        <dbReference type="ARBA" id="ARBA00022448"/>
    </source>
</evidence>
<sequence>MTAKNESGQGVAFGLGATLLWGSYPLWYKPLAGLDAYHLLSWRVVFAELFLLALVLLTARVGTLRSTLKTVRPVNVLTVSAVLGLWWLMYIYGIMTGRVLEVAFGYFLSPIMSMVVSRVIFKERLTSLQTWAIFLAVTGVTLMAFELLNLHSFPWIALVIGFCYSFYGIFKKKVPGDPVVIQTLEIAVLLPFAALFLVLAQAQGVGHQFLQSGTRDLLLIATGLITVLPLWWYSLAAKQLSMITLGFLQFVPPICNFLLAAFVYGEPVSSLKLAAFSFIWLALALFTLNSIRVQRAAAAARLSVQMRTA</sequence>
<reference evidence="11" key="1">
    <citation type="submission" date="2015-03" db="EMBL/GenBank/DDBJ databases">
        <title>Pseudomonas frederiksbergensis hydrocarbon degrader.</title>
        <authorList>
            <person name="Brown L.M."/>
            <person name="Ruiz O.N."/>
            <person name="Mueller S."/>
            <person name="Gunasekera T.S."/>
        </authorList>
    </citation>
    <scope>NUCLEOTIDE SEQUENCE [LARGE SCALE GENOMIC DNA]</scope>
    <source>
        <strain evidence="11">SI8</strain>
    </source>
</reference>
<keyword evidence="7 8" id="KW-0472">Membrane</keyword>
<feature type="transmembrane region" description="Helical" evidence="8">
    <location>
        <begin position="74"/>
        <end position="92"/>
    </location>
</feature>
<feature type="transmembrane region" description="Helical" evidence="8">
    <location>
        <begin position="128"/>
        <end position="147"/>
    </location>
</feature>
<feature type="transmembrane region" description="Helical" evidence="8">
    <location>
        <begin position="153"/>
        <end position="170"/>
    </location>
</feature>
<dbReference type="InterPro" id="IPR004626">
    <property type="entry name" value="RarD"/>
</dbReference>
<evidence type="ECO:0000313" key="10">
    <source>
        <dbReference type="EMBL" id="KHK62809.1"/>
    </source>
</evidence>
<dbReference type="PANTHER" id="PTHR22911:SF137">
    <property type="entry name" value="SOLUTE CARRIER FAMILY 35 MEMBER G2-RELATED"/>
    <property type="match status" value="1"/>
</dbReference>
<keyword evidence="5 8" id="KW-0812">Transmembrane</keyword>
<feature type="transmembrane region" description="Helical" evidence="8">
    <location>
        <begin position="40"/>
        <end position="62"/>
    </location>
</feature>
<feature type="transmembrane region" description="Helical" evidence="8">
    <location>
        <begin position="104"/>
        <end position="121"/>
    </location>
</feature>
<feature type="domain" description="EamA" evidence="9">
    <location>
        <begin position="10"/>
        <end position="144"/>
    </location>
</feature>
<proteinExistence type="inferred from homology"/>
<organism evidence="10 11">
    <name type="scientific">Pseudomonas frederiksbergensis</name>
    <dbReference type="NCBI Taxonomy" id="104087"/>
    <lineage>
        <taxon>Bacteria</taxon>
        <taxon>Pseudomonadati</taxon>
        <taxon>Pseudomonadota</taxon>
        <taxon>Gammaproteobacteria</taxon>
        <taxon>Pseudomonadales</taxon>
        <taxon>Pseudomonadaceae</taxon>
        <taxon>Pseudomonas</taxon>
    </lineage>
</organism>
<dbReference type="SUPFAM" id="SSF103481">
    <property type="entry name" value="Multidrug resistance efflux transporter EmrE"/>
    <property type="match status" value="2"/>
</dbReference>
<feature type="transmembrane region" description="Helical" evidence="8">
    <location>
        <begin position="12"/>
        <end position="28"/>
    </location>
</feature>
<dbReference type="EMBL" id="JQGJ01000015">
    <property type="protein sequence ID" value="KHK62809.1"/>
    <property type="molecule type" value="Genomic_DNA"/>
</dbReference>
<evidence type="ECO:0000259" key="9">
    <source>
        <dbReference type="Pfam" id="PF00892"/>
    </source>
</evidence>
<feature type="transmembrane region" description="Helical" evidence="8">
    <location>
        <begin position="271"/>
        <end position="291"/>
    </location>
</feature>
<feature type="transmembrane region" description="Helical" evidence="8">
    <location>
        <begin position="182"/>
        <end position="205"/>
    </location>
</feature>
<dbReference type="Proteomes" id="UP000030949">
    <property type="component" value="Unassembled WGS sequence"/>
</dbReference>
<evidence type="ECO:0000313" key="11">
    <source>
        <dbReference type="Proteomes" id="UP000030949"/>
    </source>
</evidence>
<evidence type="ECO:0000256" key="4">
    <source>
        <dbReference type="ARBA" id="ARBA00022475"/>
    </source>
</evidence>
<evidence type="ECO:0000256" key="7">
    <source>
        <dbReference type="ARBA" id="ARBA00023136"/>
    </source>
</evidence>
<dbReference type="PANTHER" id="PTHR22911">
    <property type="entry name" value="ACYL-MALONYL CONDENSING ENZYME-RELATED"/>
    <property type="match status" value="1"/>
</dbReference>
<evidence type="ECO:0000256" key="8">
    <source>
        <dbReference type="SAM" id="Phobius"/>
    </source>
</evidence>
<feature type="transmembrane region" description="Helical" evidence="8">
    <location>
        <begin position="217"/>
        <end position="235"/>
    </location>
</feature>
<dbReference type="InterPro" id="IPR037185">
    <property type="entry name" value="EmrE-like"/>
</dbReference>
<accession>A0A0B1YVA0</accession>
<keyword evidence="4" id="KW-1003">Cell membrane</keyword>
<dbReference type="InterPro" id="IPR000620">
    <property type="entry name" value="EamA_dom"/>
</dbReference>
<dbReference type="OrthoDB" id="369870at2"/>
<evidence type="ECO:0000256" key="5">
    <source>
        <dbReference type="ARBA" id="ARBA00022692"/>
    </source>
</evidence>
<dbReference type="GO" id="GO:0005886">
    <property type="term" value="C:plasma membrane"/>
    <property type="evidence" value="ECO:0007669"/>
    <property type="project" value="UniProtKB-SubCell"/>
</dbReference>
<name>A0A0B1YVA0_9PSED</name>